<evidence type="ECO:0000313" key="2">
    <source>
        <dbReference type="Proteomes" id="UP000593572"/>
    </source>
</evidence>
<organism evidence="1 2">
    <name type="scientific">Gossypium lobatum</name>
    <dbReference type="NCBI Taxonomy" id="34289"/>
    <lineage>
        <taxon>Eukaryota</taxon>
        <taxon>Viridiplantae</taxon>
        <taxon>Streptophyta</taxon>
        <taxon>Embryophyta</taxon>
        <taxon>Tracheophyta</taxon>
        <taxon>Spermatophyta</taxon>
        <taxon>Magnoliopsida</taxon>
        <taxon>eudicotyledons</taxon>
        <taxon>Gunneridae</taxon>
        <taxon>Pentapetalae</taxon>
        <taxon>rosids</taxon>
        <taxon>malvids</taxon>
        <taxon>Malvales</taxon>
        <taxon>Malvaceae</taxon>
        <taxon>Malvoideae</taxon>
        <taxon>Gossypium</taxon>
    </lineage>
</organism>
<sequence>VCKSLWLISVKAACWSVWLARNKIVFEKKWSTMNNLLFHFKIWALMWVRFVQEELKVQERSWWICPYRIWCDLKKSGMSGMFWCPLRYGWVNFNVSRVANEDEVECEGLLRDSNGVARALFLGPVAAKDSITTKAGEIIIALDVLKSWMLQSIFKDIKNIMVRVGDVSFSKFEKHGNEMAYALELAGIKRLGMFKAWW</sequence>
<evidence type="ECO:0000313" key="1">
    <source>
        <dbReference type="EMBL" id="MBA0576232.1"/>
    </source>
</evidence>
<protein>
    <recommendedName>
        <fullName evidence="3">RNase H type-1 domain-containing protein</fullName>
    </recommendedName>
</protein>
<evidence type="ECO:0008006" key="3">
    <source>
        <dbReference type="Google" id="ProtNLM"/>
    </source>
</evidence>
<reference evidence="1 2" key="1">
    <citation type="journal article" date="2019" name="Genome Biol. Evol.">
        <title>Insights into the evolution of the New World diploid cottons (Gossypium, subgenus Houzingenia) based on genome sequencing.</title>
        <authorList>
            <person name="Grover C.E."/>
            <person name="Arick M.A. 2nd"/>
            <person name="Thrash A."/>
            <person name="Conover J.L."/>
            <person name="Sanders W.S."/>
            <person name="Peterson D.G."/>
            <person name="Frelichowski J.E."/>
            <person name="Scheffler J.A."/>
            <person name="Scheffler B.E."/>
            <person name="Wendel J.F."/>
        </authorList>
    </citation>
    <scope>NUCLEOTIDE SEQUENCE [LARGE SCALE GENOMIC DNA]</scope>
    <source>
        <strain evidence="1">157</strain>
        <tissue evidence="1">Leaf</tissue>
    </source>
</reference>
<accession>A0A7J8NHC5</accession>
<dbReference type="AlphaFoldDB" id="A0A7J8NHC5"/>
<dbReference type="EMBL" id="JABEZX010342224">
    <property type="protein sequence ID" value="MBA0576232.1"/>
    <property type="molecule type" value="Genomic_DNA"/>
</dbReference>
<dbReference type="Proteomes" id="UP000593572">
    <property type="component" value="Unassembled WGS sequence"/>
</dbReference>
<name>A0A7J8NHC5_9ROSI</name>
<feature type="non-terminal residue" evidence="1">
    <location>
        <position position="198"/>
    </location>
</feature>
<proteinExistence type="predicted"/>
<comment type="caution">
    <text evidence="1">The sequence shown here is derived from an EMBL/GenBank/DDBJ whole genome shotgun (WGS) entry which is preliminary data.</text>
</comment>
<keyword evidence="2" id="KW-1185">Reference proteome</keyword>
<gene>
    <name evidence="1" type="ORF">Golob_025354</name>
</gene>